<dbReference type="InterPro" id="IPR017907">
    <property type="entry name" value="Znf_RING_CS"/>
</dbReference>
<evidence type="ECO:0000256" key="7">
    <source>
        <dbReference type="PROSITE-ProRule" id="PRU00175"/>
    </source>
</evidence>
<dbReference type="Pfam" id="PF26021">
    <property type="entry name" value="Ferritin_C144_05"/>
    <property type="match status" value="1"/>
</dbReference>
<dbReference type="Gene3D" id="3.30.40.10">
    <property type="entry name" value="Zinc/RING finger domain, C3HC4 (zinc finger)"/>
    <property type="match status" value="1"/>
</dbReference>
<dbReference type="PROSITE" id="PS51194">
    <property type="entry name" value="HELICASE_CTER"/>
    <property type="match status" value="1"/>
</dbReference>
<evidence type="ECO:0000313" key="12">
    <source>
        <dbReference type="EMBL" id="KAJ8066372.1"/>
    </source>
</evidence>
<dbReference type="GO" id="GO:0005524">
    <property type="term" value="F:ATP binding"/>
    <property type="evidence" value="ECO:0007669"/>
    <property type="project" value="InterPro"/>
</dbReference>
<accession>A0A9X0AP55</accession>
<evidence type="ECO:0000259" key="9">
    <source>
        <dbReference type="PROSITE" id="PS50089"/>
    </source>
</evidence>
<dbReference type="InterPro" id="IPR038718">
    <property type="entry name" value="SNF2-like_sf"/>
</dbReference>
<feature type="region of interest" description="Disordered" evidence="8">
    <location>
        <begin position="68"/>
        <end position="92"/>
    </location>
</feature>
<dbReference type="Gene3D" id="3.40.50.300">
    <property type="entry name" value="P-loop containing nucleotide triphosphate hydrolases"/>
    <property type="match status" value="1"/>
</dbReference>
<dbReference type="GO" id="GO:0006974">
    <property type="term" value="P:DNA damage response"/>
    <property type="evidence" value="ECO:0007669"/>
    <property type="project" value="TreeGrafter"/>
</dbReference>
<evidence type="ECO:0000256" key="6">
    <source>
        <dbReference type="ARBA" id="ARBA00022840"/>
    </source>
</evidence>
<dbReference type="Proteomes" id="UP001152300">
    <property type="component" value="Unassembled WGS sequence"/>
</dbReference>
<evidence type="ECO:0000256" key="8">
    <source>
        <dbReference type="SAM" id="MobiDB-lite"/>
    </source>
</evidence>
<dbReference type="Pfam" id="PF00271">
    <property type="entry name" value="Helicase_C"/>
    <property type="match status" value="1"/>
</dbReference>
<dbReference type="InterPro" id="IPR000330">
    <property type="entry name" value="SNF2_N"/>
</dbReference>
<dbReference type="PROSITE" id="PS50089">
    <property type="entry name" value="ZF_RING_2"/>
    <property type="match status" value="1"/>
</dbReference>
<feature type="region of interest" description="Disordered" evidence="8">
    <location>
        <begin position="1498"/>
        <end position="1549"/>
    </location>
</feature>
<dbReference type="GO" id="GO:0016787">
    <property type="term" value="F:hydrolase activity"/>
    <property type="evidence" value="ECO:0007669"/>
    <property type="project" value="UniProtKB-KW"/>
</dbReference>
<dbReference type="Pfam" id="PF00176">
    <property type="entry name" value="SNF2-rel_dom"/>
    <property type="match status" value="1"/>
</dbReference>
<keyword evidence="5" id="KW-0862">Zinc</keyword>
<name>A0A9X0AP55_9HELO</name>
<dbReference type="InterPro" id="IPR049730">
    <property type="entry name" value="SNF2/RAD54-like_C"/>
</dbReference>
<evidence type="ECO:0000256" key="1">
    <source>
        <dbReference type="ARBA" id="ARBA00022723"/>
    </source>
</evidence>
<keyword evidence="2" id="KW-0547">Nucleotide-binding</keyword>
<dbReference type="Gene3D" id="3.40.50.10810">
    <property type="entry name" value="Tandem AAA-ATPase domain"/>
    <property type="match status" value="1"/>
</dbReference>
<dbReference type="PANTHER" id="PTHR45865:SF1">
    <property type="entry name" value="E3 UBIQUITIN-PROTEIN LIGASE SHPRH"/>
    <property type="match status" value="1"/>
</dbReference>
<dbReference type="InterPro" id="IPR052583">
    <property type="entry name" value="ATP-helicase/E3_Ub-Ligase"/>
</dbReference>
<dbReference type="PROSITE" id="PS51192">
    <property type="entry name" value="HELICASE_ATP_BIND_1"/>
    <property type="match status" value="1"/>
</dbReference>
<sequence length="1549" mass="174611">MAPINLPPKRKKRFGIIPDDYVFAQELDAQRTNTEGYDNDEDNEALRNEAPPTFATVITDALIGYLTANQNASEEPPRKRQKPITGSELQSSNDHVSGDYIVVKQSSWEIRCLRSKLSSDSTTLSKQKIPFNCFWGRQNEKSGPSHIIIEDDSGNPLLTIPLSFKNTSTSILNPFNDVLICLMVDRDSKKHVRQSSKLWTEAGISLHKRDGSDYIQIHFTIKWEVATHPESIQLKKTDALLAVLNTYFPDPNRTNVNSLSAQDFYQSAHSSDPDDEIPASIETPRLESTLYPFQKRAVQWLLRREGSEWSRAIGSVREAQFEVAGQLPVSFIAATDLKGRSFYISHLFGIVTFDLAPFFAMEREIKGGILAEEMGLGKTVEMIALLTLHTRPNQGLSTIDSFSGENLQTTNATLIISPPSISKQWISEIKTHAPHLKVTYYEGIKSRPLHHEAIMDDFATSDIVITTYAILASEIHFTSLNPERTLRRESKYQRPKSPLMQFSWWRVCLDEAQMIESSVSNAATFARMIPRINAWAITGTPVRKNIKDLLGLLIFLRYEPIVSLWPSFVSSKQDFHKLFGFISLRHSKQSVRQELNLPKQRRFVISMPFNAIEEVYYQELFSQMCTESVLTTEGKPLVYGWDPKDYAEVMRRWLVRLRQATLHTEEVGGRNKRTIRQNKSGHDSEPVVQAASKVLEVMFSQTDLAIRTNHRSLLLSRLKMGQLYEDSPRVQEALNIWEAVILESSVGLSEARDELIGEISSEEAKRAFRLDKGSDSSIAEAEETIASSQGQSAETINDGEVEGQDGLDPASPLGMSRARLRAALELHHMALFFRANAHFQIKTNEKMTKPNSPEFKNLDILERQGYEEAKELRREILQDAFNKANSMMITIRNDTESRTPLQLPKYVPNTLSGGPESRRIMEDLERLGIDLDNQAHQINEWRDYLRRILLSSLVDNDDDEVAISGDEYENSTKVQEEVVVYVQALRTMIADRQASLSGIRNFLTDEEAKNALREAKKGEGPYPERLLELFSVRDRFIHERNSVRGALSALRTLVSKLKANHAQNELSIVEAQLKMTHKQLMDQMKAAAALEKEVGLFTKCMNFRVEYYKQLQAISNQVAPYTGPNNDDVVVKMLGNEQVLIQSLAALRAKKRYLVHLKEEAETLQDKRVCIICRDGFELGVLTVCGHQFCSVCIRQWWTSHHRCPVCKKTLIHADLHEITYKPQEPTLTAETEEVREPLKERSLNSNTPQKSAIYTDVSRATLSAIKNVELPGNNSFGTKIDTLARHILYLRESDPGSKSIVFSQFAEFLPILSRAFGVFRIGHASIDKPNGIEIFRNDPGTEVFLLHSRAHSAGLTLVNASHVFLCEPLLNTALEIQAIARVDRIGQLVDTNVYLHIISNTVEQSIYELSVKRRLEHLGHAAKSKKGKGKELSDEELVAHGLEEADSIEMQESVLADLLAKGKSGEVVSENDLWTCLFGGRTKRDTVDLTGDATREDSMDIVDPSDSDAVQDTKDLNGDATREDSMDIVDPSGINAVQDTEDSLSAVD</sequence>
<feature type="domain" description="RING-type" evidence="9">
    <location>
        <begin position="1170"/>
        <end position="1208"/>
    </location>
</feature>
<keyword evidence="1" id="KW-0479">Metal-binding</keyword>
<dbReference type="InterPro" id="IPR027417">
    <property type="entry name" value="P-loop_NTPase"/>
</dbReference>
<evidence type="ECO:0000256" key="4">
    <source>
        <dbReference type="ARBA" id="ARBA00022801"/>
    </source>
</evidence>
<dbReference type="InterPro" id="IPR013083">
    <property type="entry name" value="Znf_RING/FYVE/PHD"/>
</dbReference>
<dbReference type="InterPro" id="IPR059033">
    <property type="entry name" value="C144_05_dom"/>
</dbReference>
<proteinExistence type="predicted"/>
<feature type="domain" description="Helicase ATP-binding" evidence="10">
    <location>
        <begin position="359"/>
        <end position="559"/>
    </location>
</feature>
<feature type="domain" description="Helicase C-terminal" evidence="11">
    <location>
        <begin position="1283"/>
        <end position="1439"/>
    </location>
</feature>
<reference evidence="12" key="1">
    <citation type="submission" date="2022-11" db="EMBL/GenBank/DDBJ databases">
        <title>Genome Resource of Sclerotinia nivalis Strain SnTB1, a Plant Pathogen Isolated from American Ginseng.</title>
        <authorList>
            <person name="Fan S."/>
        </authorList>
    </citation>
    <scope>NUCLEOTIDE SEQUENCE</scope>
    <source>
        <strain evidence="12">SnTB1</strain>
    </source>
</reference>
<dbReference type="GO" id="GO:0000209">
    <property type="term" value="P:protein polyubiquitination"/>
    <property type="evidence" value="ECO:0007669"/>
    <property type="project" value="TreeGrafter"/>
</dbReference>
<evidence type="ECO:0000256" key="5">
    <source>
        <dbReference type="ARBA" id="ARBA00022833"/>
    </source>
</evidence>
<evidence type="ECO:0000256" key="2">
    <source>
        <dbReference type="ARBA" id="ARBA00022741"/>
    </source>
</evidence>
<evidence type="ECO:0000313" key="13">
    <source>
        <dbReference type="Proteomes" id="UP001152300"/>
    </source>
</evidence>
<evidence type="ECO:0000259" key="10">
    <source>
        <dbReference type="PROSITE" id="PS51192"/>
    </source>
</evidence>
<dbReference type="EMBL" id="JAPEIS010000005">
    <property type="protein sequence ID" value="KAJ8066372.1"/>
    <property type="molecule type" value="Genomic_DNA"/>
</dbReference>
<dbReference type="PANTHER" id="PTHR45865">
    <property type="entry name" value="E3 UBIQUITIN-PROTEIN LIGASE SHPRH FAMILY MEMBER"/>
    <property type="match status" value="1"/>
</dbReference>
<evidence type="ECO:0000259" key="11">
    <source>
        <dbReference type="PROSITE" id="PS51194"/>
    </source>
</evidence>
<dbReference type="SUPFAM" id="SSF57850">
    <property type="entry name" value="RING/U-box"/>
    <property type="match status" value="1"/>
</dbReference>
<dbReference type="CDD" id="cd18793">
    <property type="entry name" value="SF2_C_SNF"/>
    <property type="match status" value="1"/>
</dbReference>
<dbReference type="SMART" id="SM00184">
    <property type="entry name" value="RING"/>
    <property type="match status" value="1"/>
</dbReference>
<dbReference type="GO" id="GO:0061630">
    <property type="term" value="F:ubiquitin protein ligase activity"/>
    <property type="evidence" value="ECO:0007669"/>
    <property type="project" value="TreeGrafter"/>
</dbReference>
<keyword evidence="6" id="KW-0067">ATP-binding</keyword>
<evidence type="ECO:0008006" key="14">
    <source>
        <dbReference type="Google" id="ProtNLM"/>
    </source>
</evidence>
<feature type="compositionally biased region" description="Basic and acidic residues" evidence="8">
    <location>
        <begin position="1512"/>
        <end position="1526"/>
    </location>
</feature>
<dbReference type="OrthoDB" id="5330228at2759"/>
<comment type="caution">
    <text evidence="12">The sequence shown here is derived from an EMBL/GenBank/DDBJ whole genome shotgun (WGS) entry which is preliminary data.</text>
</comment>
<keyword evidence="4" id="KW-0378">Hydrolase</keyword>
<dbReference type="Pfam" id="PF13923">
    <property type="entry name" value="zf-C3HC4_2"/>
    <property type="match status" value="1"/>
</dbReference>
<keyword evidence="13" id="KW-1185">Reference proteome</keyword>
<protein>
    <recommendedName>
        <fullName evidence="14">SNF2 family helicase/ATPase</fullName>
    </recommendedName>
</protein>
<dbReference type="PROSITE" id="PS00518">
    <property type="entry name" value="ZF_RING_1"/>
    <property type="match status" value="1"/>
</dbReference>
<organism evidence="12 13">
    <name type="scientific">Sclerotinia nivalis</name>
    <dbReference type="NCBI Taxonomy" id="352851"/>
    <lineage>
        <taxon>Eukaryota</taxon>
        <taxon>Fungi</taxon>
        <taxon>Dikarya</taxon>
        <taxon>Ascomycota</taxon>
        <taxon>Pezizomycotina</taxon>
        <taxon>Leotiomycetes</taxon>
        <taxon>Helotiales</taxon>
        <taxon>Sclerotiniaceae</taxon>
        <taxon>Sclerotinia</taxon>
    </lineage>
</organism>
<dbReference type="SUPFAM" id="SSF52540">
    <property type="entry name" value="P-loop containing nucleoside triphosphate hydrolases"/>
    <property type="match status" value="2"/>
</dbReference>
<dbReference type="GO" id="GO:0005634">
    <property type="term" value="C:nucleus"/>
    <property type="evidence" value="ECO:0007669"/>
    <property type="project" value="TreeGrafter"/>
</dbReference>
<evidence type="ECO:0000256" key="3">
    <source>
        <dbReference type="ARBA" id="ARBA00022771"/>
    </source>
</evidence>
<dbReference type="CDD" id="cd18070">
    <property type="entry name" value="DEXQc_SHPRH"/>
    <property type="match status" value="1"/>
</dbReference>
<dbReference type="SMART" id="SM00487">
    <property type="entry name" value="DEXDc"/>
    <property type="match status" value="1"/>
</dbReference>
<dbReference type="InterPro" id="IPR001650">
    <property type="entry name" value="Helicase_C-like"/>
</dbReference>
<dbReference type="InterPro" id="IPR014001">
    <property type="entry name" value="Helicase_ATP-bd"/>
</dbReference>
<dbReference type="GO" id="GO:0008270">
    <property type="term" value="F:zinc ion binding"/>
    <property type="evidence" value="ECO:0007669"/>
    <property type="project" value="UniProtKB-KW"/>
</dbReference>
<gene>
    <name evidence="12" type="ORF">OCU04_005440</name>
</gene>
<dbReference type="InterPro" id="IPR001841">
    <property type="entry name" value="Znf_RING"/>
</dbReference>
<keyword evidence="3 7" id="KW-0863">Zinc-finger</keyword>